<feature type="signal peptide" evidence="1">
    <location>
        <begin position="1"/>
        <end position="19"/>
    </location>
</feature>
<dbReference type="AlphaFoldDB" id="E7RPS8"/>
<dbReference type="InterPro" id="IPR005198">
    <property type="entry name" value="Glyco_hydro_76"/>
</dbReference>
<evidence type="ECO:0000313" key="3">
    <source>
        <dbReference type="Proteomes" id="UP000005580"/>
    </source>
</evidence>
<reference evidence="2" key="1">
    <citation type="submission" date="2011-01" db="EMBL/GenBank/DDBJ databases">
        <authorList>
            <person name="Muzny D."/>
            <person name="Qin X."/>
            <person name="Buhay C."/>
            <person name="Dugan-Rocha S."/>
            <person name="Ding Y."/>
            <person name="Chen G."/>
            <person name="Hawes A."/>
            <person name="Holder M."/>
            <person name="Jhangiani S."/>
            <person name="Johnson A."/>
            <person name="Khan Z."/>
            <person name="Li Z."/>
            <person name="Liu W."/>
            <person name="Liu X."/>
            <person name="Perez L."/>
            <person name="Shen H."/>
            <person name="Wang Q."/>
            <person name="Watt J."/>
            <person name="Xi L."/>
            <person name="Xin Y."/>
            <person name="Zhou J."/>
            <person name="Deng J."/>
            <person name="Jiang H."/>
            <person name="Liu Y."/>
            <person name="Qu J."/>
            <person name="Song X.-Z."/>
            <person name="Zhang L."/>
            <person name="Villasana D."/>
            <person name="Johnson A."/>
            <person name="Liu J."/>
            <person name="Liyanage D."/>
            <person name="Lorensuhewa L."/>
            <person name="Robinson T."/>
            <person name="Song A."/>
            <person name="Song B.-B."/>
            <person name="Dinh H."/>
            <person name="Thornton R."/>
            <person name="Coyle M."/>
            <person name="Francisco L."/>
            <person name="Jackson L."/>
            <person name="Javaid M."/>
            <person name="Korchina V."/>
            <person name="Kovar C."/>
            <person name="Mata R."/>
            <person name="Mathew T."/>
            <person name="Ngo R."/>
            <person name="Nguyen L."/>
            <person name="Nguyen N."/>
            <person name="Okwuonu G."/>
            <person name="Ongeri F."/>
            <person name="Pham C."/>
            <person name="Simmons D."/>
            <person name="Wilczek-Boney K."/>
            <person name="Hale W."/>
            <person name="Jakkamsetti A."/>
            <person name="Pham P."/>
            <person name="Ruth R."/>
            <person name="San Lucas F."/>
            <person name="Warren J."/>
            <person name="Zhang J."/>
            <person name="Zhao Z."/>
            <person name="Zhou C."/>
            <person name="Zhu D."/>
            <person name="Lee S."/>
            <person name="Bess C."/>
            <person name="Blankenburg K."/>
            <person name="Forbes L."/>
            <person name="Fu Q."/>
            <person name="Gubbala S."/>
            <person name="Hirani K."/>
            <person name="Jayaseelan J.C."/>
            <person name="Lara F."/>
            <person name="Munidasa M."/>
            <person name="Palculict T."/>
            <person name="Patil S."/>
            <person name="Pu L.-L."/>
            <person name="Saada N."/>
            <person name="Tang L."/>
            <person name="Weissenberger G."/>
            <person name="Zhu Y."/>
            <person name="Hemphill L."/>
            <person name="Shang Y."/>
            <person name="Youmans B."/>
            <person name="Ayvaz T."/>
            <person name="Ross M."/>
            <person name="Santibanez J."/>
            <person name="Aqrawi P."/>
            <person name="Gross S."/>
            <person name="Joshi V."/>
            <person name="Fowler G."/>
            <person name="Nazareth L."/>
            <person name="Reid J."/>
            <person name="Worley K."/>
            <person name="Petrosino J."/>
            <person name="Highlander S."/>
            <person name="Gibbs R."/>
        </authorList>
    </citation>
    <scope>NUCLEOTIDE SEQUENCE [LARGE SCALE GENOMIC DNA]</scope>
    <source>
        <strain evidence="2">ATCC 33269</strain>
    </source>
</reference>
<dbReference type="eggNOG" id="COG4833">
    <property type="taxonomic scope" value="Bacteria"/>
</dbReference>
<dbReference type="SUPFAM" id="SSF48208">
    <property type="entry name" value="Six-hairpin glycosidases"/>
    <property type="match status" value="1"/>
</dbReference>
<dbReference type="PANTHER" id="PTHR47791:SF3">
    <property type="entry name" value="MEIOTICALLY UP-REGULATED GENE 191 PROTEIN"/>
    <property type="match status" value="1"/>
</dbReference>
<dbReference type="InterPro" id="IPR008928">
    <property type="entry name" value="6-hairpin_glycosidase_sf"/>
</dbReference>
<dbReference type="GO" id="GO:0005975">
    <property type="term" value="P:carbohydrate metabolic process"/>
    <property type="evidence" value="ECO:0007669"/>
    <property type="project" value="InterPro"/>
</dbReference>
<dbReference type="RefSeq" id="WP_004368444.1">
    <property type="nucleotide sequence ID" value="NZ_GL833118.1"/>
</dbReference>
<feature type="chain" id="PRO_5003221602" description="Glycosyl hydrolase family 76" evidence="1">
    <location>
        <begin position="20"/>
        <end position="541"/>
    </location>
</feature>
<organism evidence="2 3">
    <name type="scientific">Hoylesella oralis ATCC 33269</name>
    <dbReference type="NCBI Taxonomy" id="873533"/>
    <lineage>
        <taxon>Bacteria</taxon>
        <taxon>Pseudomonadati</taxon>
        <taxon>Bacteroidota</taxon>
        <taxon>Bacteroidia</taxon>
        <taxon>Bacteroidales</taxon>
        <taxon>Prevotellaceae</taxon>
        <taxon>Hoylesella</taxon>
    </lineage>
</organism>
<sequence length="541" mass="61640">MRAFFFILLAIGITANVNASRLKTSESHKLVAEQNLRRAMQLLDTGISKFFSGDDMRMADVYDVAVHRAKGTADVWPYTAVIESVNSVLEALERTKDIYPDIYVDNHERYVTLLGKLHDNLGYYKGNFSLHSYARIGNWSVYGVHRSGSIGGANVAGIENVYDDQEWLIRELLRTYNLTKDKKYLDEAENLAAYVIDGWDCYLDDNGDEYGGITWGPAYNSKHSCSNGPFISPLVWLYDIYKNDVHTTMVKRIITGNGTRKTEYPLKRDNYLDFAKKIYAWQKAKLLRNGVYADMLGADNTIQYVTVGNKKYRKHVDVGGATGTAFSYNTGTMLSGGADLYRVTGDASYLSDIRLLSRVSYFKFASAVTINGKQYHEYVYRTRSNNEKTVYYWDGFDCWFHDVYMRGQQAVHDFFGGYSEKVLDEFQTNLDYAFDNYLKDGLLPVNLLGGWGAEIGGEWRNISEIRCMFQFTFASEYAMLVKYNMDVTGVKRLQENVGQVEHVNVYTVDGQQLRSNISKENSLSGLARGIYVVDGRKYVVR</sequence>
<dbReference type="Gene3D" id="1.50.10.20">
    <property type="match status" value="1"/>
</dbReference>
<dbReference type="PANTHER" id="PTHR47791">
    <property type="entry name" value="MEIOTICALLY UP-REGULATED GENE 191 PROTEIN"/>
    <property type="match status" value="1"/>
</dbReference>
<evidence type="ECO:0008006" key="4">
    <source>
        <dbReference type="Google" id="ProtNLM"/>
    </source>
</evidence>
<accession>E7RPS8</accession>
<keyword evidence="1" id="KW-0732">Signal</keyword>
<dbReference type="STRING" id="28134.SAMN05444288_1695"/>
<comment type="caution">
    <text evidence="2">The sequence shown here is derived from an EMBL/GenBank/DDBJ whole genome shotgun (WGS) entry which is preliminary data.</text>
</comment>
<proteinExistence type="predicted"/>
<protein>
    <recommendedName>
        <fullName evidence="4">Glycosyl hydrolase family 76</fullName>
    </recommendedName>
</protein>
<keyword evidence="3" id="KW-1185">Reference proteome</keyword>
<evidence type="ECO:0000313" key="2">
    <source>
        <dbReference type="EMBL" id="EFZ37121.1"/>
    </source>
</evidence>
<dbReference type="InterPro" id="IPR053169">
    <property type="entry name" value="MUG_Protein"/>
</dbReference>
<dbReference type="EMBL" id="AEPE02000004">
    <property type="protein sequence ID" value="EFZ37121.1"/>
    <property type="molecule type" value="Genomic_DNA"/>
</dbReference>
<dbReference type="Pfam" id="PF03663">
    <property type="entry name" value="Glyco_hydro_76"/>
    <property type="match status" value="2"/>
</dbReference>
<evidence type="ECO:0000256" key="1">
    <source>
        <dbReference type="SAM" id="SignalP"/>
    </source>
</evidence>
<dbReference type="HOGENOM" id="CLU_503307_0_0_10"/>
<dbReference type="Proteomes" id="UP000005580">
    <property type="component" value="Unassembled WGS sequence"/>
</dbReference>
<name>E7RPS8_9BACT</name>
<gene>
    <name evidence="2" type="ORF">HMPREF0663_11179</name>
</gene>